<name>A0A4Y2RI59_ARAVE</name>
<accession>A0A4Y2RI59</accession>
<keyword evidence="2" id="KW-1185">Reference proteome</keyword>
<dbReference type="EMBL" id="BGPR01145188">
    <property type="protein sequence ID" value="GBN75403.1"/>
    <property type="molecule type" value="Genomic_DNA"/>
</dbReference>
<gene>
    <name evidence="1" type="ORF">AVEN_31834_1</name>
</gene>
<organism evidence="1 2">
    <name type="scientific">Araneus ventricosus</name>
    <name type="common">Orbweaver spider</name>
    <name type="synonym">Epeira ventricosa</name>
    <dbReference type="NCBI Taxonomy" id="182803"/>
    <lineage>
        <taxon>Eukaryota</taxon>
        <taxon>Metazoa</taxon>
        <taxon>Ecdysozoa</taxon>
        <taxon>Arthropoda</taxon>
        <taxon>Chelicerata</taxon>
        <taxon>Arachnida</taxon>
        <taxon>Araneae</taxon>
        <taxon>Araneomorphae</taxon>
        <taxon>Entelegynae</taxon>
        <taxon>Araneoidea</taxon>
        <taxon>Araneidae</taxon>
        <taxon>Araneus</taxon>
    </lineage>
</organism>
<dbReference type="AlphaFoldDB" id="A0A4Y2RI59"/>
<comment type="caution">
    <text evidence="1">The sequence shown here is derived from an EMBL/GenBank/DDBJ whole genome shotgun (WGS) entry which is preliminary data.</text>
</comment>
<proteinExistence type="predicted"/>
<evidence type="ECO:0000313" key="2">
    <source>
        <dbReference type="Proteomes" id="UP000499080"/>
    </source>
</evidence>
<dbReference type="Proteomes" id="UP000499080">
    <property type="component" value="Unassembled WGS sequence"/>
</dbReference>
<reference evidence="1 2" key="1">
    <citation type="journal article" date="2019" name="Sci. Rep.">
        <title>Orb-weaving spider Araneus ventricosus genome elucidates the spidroin gene catalogue.</title>
        <authorList>
            <person name="Kono N."/>
            <person name="Nakamura H."/>
            <person name="Ohtoshi R."/>
            <person name="Moran D.A.P."/>
            <person name="Shinohara A."/>
            <person name="Yoshida Y."/>
            <person name="Fujiwara M."/>
            <person name="Mori M."/>
            <person name="Tomita M."/>
            <person name="Arakawa K."/>
        </authorList>
    </citation>
    <scope>NUCLEOTIDE SEQUENCE [LARGE SCALE GENOMIC DNA]</scope>
</reference>
<evidence type="ECO:0000313" key="1">
    <source>
        <dbReference type="EMBL" id="GBN75403.1"/>
    </source>
</evidence>
<sequence>MNSVAIERYLKDKGSGGTKTRSLICPEGRSHKALNLVTWRAKGTKRGILTNTLNPEIRKCIIQVSTNVNVPMRGCSVLLEEKIPRIISQLRKQPQRRIHAVLMAIDRTTLQNVWNEFDYRLGLCHVTQGVKMGHL</sequence>
<protein>
    <submittedName>
        <fullName evidence="1">Uncharacterized protein</fullName>
    </submittedName>
</protein>